<evidence type="ECO:0000256" key="1">
    <source>
        <dbReference type="SAM" id="Phobius"/>
    </source>
</evidence>
<feature type="transmembrane region" description="Helical" evidence="1">
    <location>
        <begin position="36"/>
        <end position="57"/>
    </location>
</feature>
<keyword evidence="1" id="KW-0472">Membrane</keyword>
<gene>
    <name evidence="2" type="ORF">Plil01_001132100</name>
</gene>
<evidence type="ECO:0000313" key="2">
    <source>
        <dbReference type="EMBL" id="GMF27115.1"/>
    </source>
</evidence>
<proteinExistence type="predicted"/>
<dbReference type="AlphaFoldDB" id="A0A9W6U7S9"/>
<organism evidence="2 3">
    <name type="scientific">Phytophthora lilii</name>
    <dbReference type="NCBI Taxonomy" id="2077276"/>
    <lineage>
        <taxon>Eukaryota</taxon>
        <taxon>Sar</taxon>
        <taxon>Stramenopiles</taxon>
        <taxon>Oomycota</taxon>
        <taxon>Peronosporomycetes</taxon>
        <taxon>Peronosporales</taxon>
        <taxon>Peronosporaceae</taxon>
        <taxon>Phytophthora</taxon>
    </lineage>
</organism>
<keyword evidence="1" id="KW-0812">Transmembrane</keyword>
<dbReference type="Proteomes" id="UP001165083">
    <property type="component" value="Unassembled WGS sequence"/>
</dbReference>
<sequence length="162" mass="18671">MLRTCCIKTFLQNSAGGEGLNAGYAENDIKLPLVAWYMYLRAISSVFTFVYYCAFAADRLRSRILVLVTDKCALRIDTPSCEPATWRTTTNRLRACKKPLNIRWGTSYASSSPRYWYTLSLPMYLGYGTDFFKDLSEDYEHKHRDQLDPIKTTLVTYKTLKA</sequence>
<dbReference type="EMBL" id="BSXW01000647">
    <property type="protein sequence ID" value="GMF27115.1"/>
    <property type="molecule type" value="Genomic_DNA"/>
</dbReference>
<evidence type="ECO:0000313" key="3">
    <source>
        <dbReference type="Proteomes" id="UP001165083"/>
    </source>
</evidence>
<comment type="caution">
    <text evidence="2">The sequence shown here is derived from an EMBL/GenBank/DDBJ whole genome shotgun (WGS) entry which is preliminary data.</text>
</comment>
<reference evidence="2" key="1">
    <citation type="submission" date="2023-04" db="EMBL/GenBank/DDBJ databases">
        <title>Phytophthora lilii NBRC 32176.</title>
        <authorList>
            <person name="Ichikawa N."/>
            <person name="Sato H."/>
            <person name="Tonouchi N."/>
        </authorList>
    </citation>
    <scope>NUCLEOTIDE SEQUENCE</scope>
    <source>
        <strain evidence="2">NBRC 32176</strain>
    </source>
</reference>
<protein>
    <submittedName>
        <fullName evidence="2">Unnamed protein product</fullName>
    </submittedName>
</protein>
<keyword evidence="3" id="KW-1185">Reference proteome</keyword>
<accession>A0A9W6U7S9</accession>
<name>A0A9W6U7S9_9STRA</name>
<keyword evidence="1" id="KW-1133">Transmembrane helix</keyword>